<dbReference type="AlphaFoldDB" id="A0A4Q7M3D7"/>
<sequence>MPRPMTPSERARRDLALCDLRQRLIAALAGACLEAYRAAPEEERESVFSAFLEAQTALEAWLPE</sequence>
<comment type="caution">
    <text evidence="1">The sequence shown here is derived from an EMBL/GenBank/DDBJ whole genome shotgun (WGS) entry which is preliminary data.</text>
</comment>
<proteinExistence type="predicted"/>
<reference evidence="1 2" key="1">
    <citation type="submission" date="2019-02" db="EMBL/GenBank/DDBJ databases">
        <title>Sequencing the genomes of 1000 actinobacteria strains.</title>
        <authorList>
            <person name="Klenk H.-P."/>
        </authorList>
    </citation>
    <scope>NUCLEOTIDE SEQUENCE [LARGE SCALE GENOMIC DNA]</scope>
    <source>
        <strain evidence="1 2">DSM 16932</strain>
    </source>
</reference>
<evidence type="ECO:0000313" key="1">
    <source>
        <dbReference type="EMBL" id="RZS62425.1"/>
    </source>
</evidence>
<dbReference type="Proteomes" id="UP000293852">
    <property type="component" value="Unassembled WGS sequence"/>
</dbReference>
<evidence type="ECO:0000313" key="2">
    <source>
        <dbReference type="Proteomes" id="UP000293852"/>
    </source>
</evidence>
<name>A0A4Q7M3D7_9MICO</name>
<protein>
    <submittedName>
        <fullName evidence="1">Uncharacterized protein</fullName>
    </submittedName>
</protein>
<organism evidence="1 2">
    <name type="scientific">Xylanimonas ulmi</name>
    <dbReference type="NCBI Taxonomy" id="228973"/>
    <lineage>
        <taxon>Bacteria</taxon>
        <taxon>Bacillati</taxon>
        <taxon>Actinomycetota</taxon>
        <taxon>Actinomycetes</taxon>
        <taxon>Micrococcales</taxon>
        <taxon>Promicromonosporaceae</taxon>
        <taxon>Xylanimonas</taxon>
    </lineage>
</organism>
<gene>
    <name evidence="1" type="ORF">EV386_2758</name>
</gene>
<dbReference type="EMBL" id="SGWX01000001">
    <property type="protein sequence ID" value="RZS62425.1"/>
    <property type="molecule type" value="Genomic_DNA"/>
</dbReference>
<keyword evidence="2" id="KW-1185">Reference proteome</keyword>
<accession>A0A4Q7M3D7</accession>